<dbReference type="GO" id="GO:0005783">
    <property type="term" value="C:endoplasmic reticulum"/>
    <property type="evidence" value="ECO:0007669"/>
    <property type="project" value="UniProtKB-SubCell"/>
</dbReference>
<reference evidence="14 15" key="1">
    <citation type="submission" date="2018-02" db="EMBL/GenBank/DDBJ databases">
        <title>Genome sequence of the basidiomycete white-rot fungus Phlebia centrifuga.</title>
        <authorList>
            <person name="Granchi Z."/>
            <person name="Peng M."/>
            <person name="de Vries R.P."/>
            <person name="Hilden K."/>
            <person name="Makela M.R."/>
            <person name="Grigoriev I."/>
            <person name="Riley R."/>
        </authorList>
    </citation>
    <scope>NUCLEOTIDE SEQUENCE [LARGE SCALE GENOMIC DNA]</scope>
    <source>
        <strain evidence="14 15">FBCC195</strain>
    </source>
</reference>
<evidence type="ECO:0000256" key="6">
    <source>
        <dbReference type="ARBA" id="ARBA00022824"/>
    </source>
</evidence>
<dbReference type="Proteomes" id="UP000186601">
    <property type="component" value="Unassembled WGS sequence"/>
</dbReference>
<dbReference type="GO" id="GO:0016020">
    <property type="term" value="C:membrane"/>
    <property type="evidence" value="ECO:0007669"/>
    <property type="project" value="UniProtKB-SubCell"/>
</dbReference>
<evidence type="ECO:0000256" key="7">
    <source>
        <dbReference type="ARBA" id="ARBA00022989"/>
    </source>
</evidence>
<keyword evidence="5 11" id="KW-0812">Transmembrane</keyword>
<proteinExistence type="inferred from homology"/>
<dbReference type="InterPro" id="IPR039357">
    <property type="entry name" value="SRD5A/TECR"/>
</dbReference>
<keyword evidence="10 11" id="KW-0472">Membrane</keyword>
<dbReference type="PANTHER" id="PTHR10556">
    <property type="entry name" value="3-OXO-5-ALPHA-STEROID 4-DEHYDROGENASE"/>
    <property type="match status" value="1"/>
</dbReference>
<dbReference type="GO" id="GO:0042761">
    <property type="term" value="P:very long-chain fatty acid biosynthetic process"/>
    <property type="evidence" value="ECO:0007669"/>
    <property type="project" value="TreeGrafter"/>
</dbReference>
<comment type="similarity">
    <text evidence="3">Belongs to the steroid 5-alpha reductase family.</text>
</comment>
<dbReference type="PROSITE" id="PS50244">
    <property type="entry name" value="S5A_REDUCTASE"/>
    <property type="match status" value="1"/>
</dbReference>
<dbReference type="OrthoDB" id="540503at2759"/>
<dbReference type="STRING" id="98765.A0A2R6NP65"/>
<gene>
    <name evidence="14" type="ORF">PHLCEN_2v10002</name>
</gene>
<dbReference type="InterPro" id="IPR049127">
    <property type="entry name" value="TECR-like_N"/>
</dbReference>
<keyword evidence="4" id="KW-0444">Lipid biosynthesis</keyword>
<dbReference type="GO" id="GO:0016627">
    <property type="term" value="F:oxidoreductase activity, acting on the CH-CH group of donors"/>
    <property type="evidence" value="ECO:0007669"/>
    <property type="project" value="InterPro"/>
</dbReference>
<dbReference type="Pfam" id="PF02544">
    <property type="entry name" value="Steroid_dh"/>
    <property type="match status" value="1"/>
</dbReference>
<dbReference type="EMBL" id="MLYV02001008">
    <property type="protein sequence ID" value="PSR74258.1"/>
    <property type="molecule type" value="Genomic_DNA"/>
</dbReference>
<evidence type="ECO:0000256" key="2">
    <source>
        <dbReference type="ARBA" id="ARBA00004240"/>
    </source>
</evidence>
<organism evidence="14 15">
    <name type="scientific">Hermanssonia centrifuga</name>
    <dbReference type="NCBI Taxonomy" id="98765"/>
    <lineage>
        <taxon>Eukaryota</taxon>
        <taxon>Fungi</taxon>
        <taxon>Dikarya</taxon>
        <taxon>Basidiomycota</taxon>
        <taxon>Agaricomycotina</taxon>
        <taxon>Agaricomycetes</taxon>
        <taxon>Polyporales</taxon>
        <taxon>Meruliaceae</taxon>
        <taxon>Hermanssonia</taxon>
    </lineage>
</organism>
<keyword evidence="9" id="KW-0443">Lipid metabolism</keyword>
<evidence type="ECO:0000259" key="12">
    <source>
        <dbReference type="Pfam" id="PF02544"/>
    </source>
</evidence>
<accession>A0A2R6NP65</accession>
<comment type="caution">
    <text evidence="14">The sequence shown here is derived from an EMBL/GenBank/DDBJ whole genome shotgun (WGS) entry which is preliminary data.</text>
</comment>
<comment type="subcellular location">
    <subcellularLocation>
        <location evidence="2">Endoplasmic reticulum</location>
    </subcellularLocation>
    <subcellularLocation>
        <location evidence="1">Membrane</location>
        <topology evidence="1">Multi-pass membrane protein</topology>
    </subcellularLocation>
</comment>
<dbReference type="CDD" id="cd01801">
    <property type="entry name" value="Ubl_TECR_like"/>
    <property type="match status" value="1"/>
</dbReference>
<keyword evidence="7 11" id="KW-1133">Transmembrane helix</keyword>
<dbReference type="InterPro" id="IPR001104">
    <property type="entry name" value="3-oxo-5_a-steroid_4-DH_C"/>
</dbReference>
<evidence type="ECO:0000313" key="14">
    <source>
        <dbReference type="EMBL" id="PSR74258.1"/>
    </source>
</evidence>
<evidence type="ECO:0000256" key="8">
    <source>
        <dbReference type="ARBA" id="ARBA00023002"/>
    </source>
</evidence>
<evidence type="ECO:0000256" key="9">
    <source>
        <dbReference type="ARBA" id="ARBA00023098"/>
    </source>
</evidence>
<protein>
    <submittedName>
        <fullName evidence="14">Uncharacterized protein</fullName>
    </submittedName>
</protein>
<evidence type="ECO:0000256" key="3">
    <source>
        <dbReference type="ARBA" id="ARBA00007742"/>
    </source>
</evidence>
<name>A0A2R6NP65_9APHY</name>
<keyword evidence="8" id="KW-0560">Oxidoreductase</keyword>
<feature type="domain" description="3-oxo-5-alpha-steroid 4-dehydrogenase C-terminal" evidence="12">
    <location>
        <begin position="162"/>
        <end position="318"/>
    </location>
</feature>
<evidence type="ECO:0000256" key="11">
    <source>
        <dbReference type="SAM" id="Phobius"/>
    </source>
</evidence>
<dbReference type="Gene3D" id="1.20.120.1630">
    <property type="match status" value="1"/>
</dbReference>
<dbReference type="PANTHER" id="PTHR10556:SF28">
    <property type="entry name" value="VERY-LONG-CHAIN ENOYL-COA REDUCTASE"/>
    <property type="match status" value="1"/>
</dbReference>
<keyword evidence="6" id="KW-0256">Endoplasmic reticulum</keyword>
<evidence type="ECO:0000259" key="13">
    <source>
        <dbReference type="Pfam" id="PF21696"/>
    </source>
</evidence>
<keyword evidence="15" id="KW-1185">Reference proteome</keyword>
<evidence type="ECO:0000256" key="5">
    <source>
        <dbReference type="ARBA" id="ARBA00022692"/>
    </source>
</evidence>
<evidence type="ECO:0000256" key="1">
    <source>
        <dbReference type="ARBA" id="ARBA00004141"/>
    </source>
</evidence>
<sequence>MVQVTISASGRKISLATDLPVVLDIPAGLDSATVGDVKAAFAAKYPKASAHSRFYVSRQKLTLKDEKKALADDTTLQNAGLVDGGVLQIKDLGPQISWRTVFIVEYVGPLIIHPLMYHFPKVFYGGSVQHSLLQHYVYAMVMLHFLKREFETVFVHRFSHGTMPFAYIFRNSAHYHLLGGLGLAYAVYSPTYSSSSPYIRGTIRDDPKFLWACTAIWLFCELSNLKTHVILRNLRPVGTKKRAIPYGYGFNLVSTPNYFFEIMGWIVVCLMTGSYASWVFTATGIYFMGTWAMKKHRNYKKEFGKEYPRRKIMIPFIF</sequence>
<evidence type="ECO:0000313" key="15">
    <source>
        <dbReference type="Proteomes" id="UP000186601"/>
    </source>
</evidence>
<feature type="domain" description="TECR-like N-terminal" evidence="13">
    <location>
        <begin position="31"/>
        <end position="79"/>
    </location>
</feature>
<dbReference type="Gene3D" id="3.10.20.90">
    <property type="entry name" value="Phosphatidylinositol 3-kinase Catalytic Subunit, Chain A, domain 1"/>
    <property type="match status" value="1"/>
</dbReference>
<dbReference type="AlphaFoldDB" id="A0A2R6NP65"/>
<evidence type="ECO:0000256" key="10">
    <source>
        <dbReference type="ARBA" id="ARBA00023136"/>
    </source>
</evidence>
<dbReference type="Pfam" id="PF21696">
    <property type="entry name" value="TECR_N"/>
    <property type="match status" value="1"/>
</dbReference>
<feature type="transmembrane region" description="Helical" evidence="11">
    <location>
        <begin position="274"/>
        <end position="293"/>
    </location>
</feature>
<evidence type="ECO:0000256" key="4">
    <source>
        <dbReference type="ARBA" id="ARBA00022516"/>
    </source>
</evidence>